<dbReference type="InterPro" id="IPR013196">
    <property type="entry name" value="HTH_11"/>
</dbReference>
<dbReference type="AlphaFoldDB" id="A0A3A4K9Z6"/>
<dbReference type="Gene3D" id="1.10.10.10">
    <property type="entry name" value="Winged helix-like DNA-binding domain superfamily/Winged helix DNA-binding domain"/>
    <property type="match status" value="1"/>
</dbReference>
<sequence>MRASRLVRLLLLLQTRGHTTAARLAAELEVSVRTVYRDIEALSEAGVPIYCEQGRAGGVRLVDGYRTRLTGLTSEEADAVLLAGLPGAAADLGLGTVLATAQLKVLAALPPELRGRATRIADRVHIDAPGWFHRAEETPALAAVADALWADRRLRIRYGRKDKEAARTVDPLGLVLKAGTWYLVAAHGDEIRSYRVGRIAEVEPIEETFDRPPDFDLTAHWDTAAAEFARTMLRVRARLRVSAAHLFLLRSGNDPAAVTAALESAGQPDADGWVELTLPAESYEVLAHGILPLGEYAEVLEPPQLRARMATIADRMRARYVD</sequence>
<dbReference type="GO" id="GO:0003700">
    <property type="term" value="F:DNA-binding transcription factor activity"/>
    <property type="evidence" value="ECO:0007669"/>
    <property type="project" value="InterPro"/>
</dbReference>
<keyword evidence="2" id="KW-0804">Transcription</keyword>
<dbReference type="InterPro" id="IPR051534">
    <property type="entry name" value="CBASS_pafABC_assoc_protein"/>
</dbReference>
<keyword evidence="1" id="KW-0805">Transcription regulation</keyword>
<dbReference type="OrthoDB" id="3171994at2"/>
<dbReference type="EMBL" id="QZFU01000045">
    <property type="protein sequence ID" value="RJO69282.1"/>
    <property type="molecule type" value="Genomic_DNA"/>
</dbReference>
<dbReference type="InterPro" id="IPR036388">
    <property type="entry name" value="WH-like_DNA-bd_sf"/>
</dbReference>
<dbReference type="Pfam" id="PF13280">
    <property type="entry name" value="WYL"/>
    <property type="match status" value="1"/>
</dbReference>
<gene>
    <name evidence="4" type="ORF">D5S18_32085</name>
</gene>
<dbReference type="Pfam" id="PF25583">
    <property type="entry name" value="WCX"/>
    <property type="match status" value="1"/>
</dbReference>
<organism evidence="4 5">
    <name type="scientific">Nocardia panacis</name>
    <dbReference type="NCBI Taxonomy" id="2340916"/>
    <lineage>
        <taxon>Bacteria</taxon>
        <taxon>Bacillati</taxon>
        <taxon>Actinomycetota</taxon>
        <taxon>Actinomycetes</taxon>
        <taxon>Mycobacteriales</taxon>
        <taxon>Nocardiaceae</taxon>
        <taxon>Nocardia</taxon>
    </lineage>
</organism>
<evidence type="ECO:0000313" key="5">
    <source>
        <dbReference type="Proteomes" id="UP000266677"/>
    </source>
</evidence>
<dbReference type="RefSeq" id="WP_120044865.1">
    <property type="nucleotide sequence ID" value="NZ_QZFU01000045.1"/>
</dbReference>
<dbReference type="PANTHER" id="PTHR34580:SF1">
    <property type="entry name" value="PROTEIN PAFC"/>
    <property type="match status" value="1"/>
</dbReference>
<reference evidence="4 5" key="1">
    <citation type="submission" date="2018-09" db="EMBL/GenBank/DDBJ databases">
        <title>YIM PH21274 draft genome.</title>
        <authorList>
            <person name="Miao C."/>
        </authorList>
    </citation>
    <scope>NUCLEOTIDE SEQUENCE [LARGE SCALE GENOMIC DNA]</scope>
    <source>
        <strain evidence="4 5">YIM PH 21724</strain>
    </source>
</reference>
<dbReference type="Proteomes" id="UP000266677">
    <property type="component" value="Unassembled WGS sequence"/>
</dbReference>
<accession>A0A3A4K9Z6</accession>
<comment type="caution">
    <text evidence="4">The sequence shown here is derived from an EMBL/GenBank/DDBJ whole genome shotgun (WGS) entry which is preliminary data.</text>
</comment>
<dbReference type="PANTHER" id="PTHR34580">
    <property type="match status" value="1"/>
</dbReference>
<evidence type="ECO:0000313" key="4">
    <source>
        <dbReference type="EMBL" id="RJO69282.1"/>
    </source>
</evidence>
<dbReference type="InterPro" id="IPR036390">
    <property type="entry name" value="WH_DNA-bd_sf"/>
</dbReference>
<feature type="domain" description="HTH deoR-type" evidence="3">
    <location>
        <begin position="2"/>
        <end position="75"/>
    </location>
</feature>
<dbReference type="InterPro" id="IPR057727">
    <property type="entry name" value="WCX_dom"/>
</dbReference>
<dbReference type="InterPro" id="IPR028349">
    <property type="entry name" value="PafC-like"/>
</dbReference>
<dbReference type="PIRSF" id="PIRSF016838">
    <property type="entry name" value="PafC"/>
    <property type="match status" value="1"/>
</dbReference>
<dbReference type="Pfam" id="PF08279">
    <property type="entry name" value="HTH_11"/>
    <property type="match status" value="1"/>
</dbReference>
<evidence type="ECO:0000256" key="1">
    <source>
        <dbReference type="ARBA" id="ARBA00023015"/>
    </source>
</evidence>
<evidence type="ECO:0000259" key="3">
    <source>
        <dbReference type="PROSITE" id="PS51000"/>
    </source>
</evidence>
<evidence type="ECO:0000256" key="2">
    <source>
        <dbReference type="ARBA" id="ARBA00023163"/>
    </source>
</evidence>
<dbReference type="InterPro" id="IPR001034">
    <property type="entry name" value="DeoR_HTH"/>
</dbReference>
<proteinExistence type="predicted"/>
<dbReference type="PROSITE" id="PS52050">
    <property type="entry name" value="WYL"/>
    <property type="match status" value="1"/>
</dbReference>
<keyword evidence="5" id="KW-1185">Reference proteome</keyword>
<dbReference type="PROSITE" id="PS51000">
    <property type="entry name" value="HTH_DEOR_2"/>
    <property type="match status" value="1"/>
</dbReference>
<dbReference type="InterPro" id="IPR026881">
    <property type="entry name" value="WYL_dom"/>
</dbReference>
<name>A0A3A4K9Z6_9NOCA</name>
<dbReference type="SUPFAM" id="SSF46785">
    <property type="entry name" value="Winged helix' DNA-binding domain"/>
    <property type="match status" value="1"/>
</dbReference>
<protein>
    <submittedName>
        <fullName evidence="4">YafY family transcriptional regulator</fullName>
    </submittedName>
</protein>